<dbReference type="EMBL" id="FMTP01000006">
    <property type="protein sequence ID" value="SCW89473.1"/>
    <property type="molecule type" value="Genomic_DNA"/>
</dbReference>
<dbReference type="GO" id="GO:0004668">
    <property type="term" value="F:protein-arginine deiminase activity"/>
    <property type="evidence" value="ECO:0007669"/>
    <property type="project" value="InterPro"/>
</dbReference>
<dbReference type="Gene3D" id="3.75.10.10">
    <property type="entry name" value="L-arginine/glycine Amidinotransferase, Chain A"/>
    <property type="match status" value="1"/>
</dbReference>
<dbReference type="NCBIfam" id="NF010070">
    <property type="entry name" value="PRK13551.1"/>
    <property type="match status" value="1"/>
</dbReference>
<evidence type="ECO:0000256" key="1">
    <source>
        <dbReference type="ARBA" id="ARBA00022801"/>
    </source>
</evidence>
<sequence>MTHTLTTLPAADGFRMPAEWEPHAGTWMIWPERPDNWRADAEPAQDAFVAVASAIARFEPVTMLASPRQWRHARAALPPSVRVVEATSDDSWCRDCGATFLTDSAGRLRGVDWGFNAWGGLYAPCDQDELIAAKMLEIERAPRYVAPLVLEGGSIHVDGEGTVLTTEECLLNPNRNPDLSREEIEQHLKDYLGVSKVLWLGAGLVDDETSGHIDNLACFVRPGVVALTGCDDPLDPQYPISKDARERLAAMTDARGRALEIVTLPLPGPLFRTGEEALDLGTEPGTMSRRPGERLGASYANFYLGNGFVLMPLLDPAQDAAAQNILARLFPEREVVGVPTHEIILGGGNIHCITQQQPLGTPA</sequence>
<keyword evidence="4" id="KW-1185">Reference proteome</keyword>
<dbReference type="PANTHER" id="PTHR31377:SF0">
    <property type="entry name" value="AGMATINE DEIMINASE-RELATED"/>
    <property type="match status" value="1"/>
</dbReference>
<dbReference type="AlphaFoldDB" id="A0A1G4U738"/>
<dbReference type="Proteomes" id="UP000198889">
    <property type="component" value="Unassembled WGS sequence"/>
</dbReference>
<accession>A0A1G4U738</accession>
<comment type="catalytic activity">
    <reaction evidence="2">
        <text>agmatine + H2O = N-carbamoylputrescine + NH4(+)</text>
        <dbReference type="Rhea" id="RHEA:18037"/>
        <dbReference type="ChEBI" id="CHEBI:15377"/>
        <dbReference type="ChEBI" id="CHEBI:28938"/>
        <dbReference type="ChEBI" id="CHEBI:58145"/>
        <dbReference type="ChEBI" id="CHEBI:58318"/>
        <dbReference type="EC" id="3.5.3.12"/>
    </reaction>
</comment>
<dbReference type="PANTHER" id="PTHR31377">
    <property type="entry name" value="AGMATINE DEIMINASE-RELATED"/>
    <property type="match status" value="1"/>
</dbReference>
<dbReference type="EC" id="3.5.3.12" evidence="2"/>
<dbReference type="HAMAP" id="MF_01841">
    <property type="entry name" value="Agmatine_deimin"/>
    <property type="match status" value="1"/>
</dbReference>
<dbReference type="RefSeq" id="WP_091442683.1">
    <property type="nucleotide sequence ID" value="NZ_FMTP01000006.1"/>
</dbReference>
<organism evidence="3 4">
    <name type="scientific">Ancylobacter rudongensis</name>
    <dbReference type="NCBI Taxonomy" id="177413"/>
    <lineage>
        <taxon>Bacteria</taxon>
        <taxon>Pseudomonadati</taxon>
        <taxon>Pseudomonadota</taxon>
        <taxon>Alphaproteobacteria</taxon>
        <taxon>Hyphomicrobiales</taxon>
        <taxon>Xanthobacteraceae</taxon>
        <taxon>Ancylobacter</taxon>
    </lineage>
</organism>
<feature type="active site" description="Amidino-cysteine intermediate" evidence="2">
    <location>
        <position position="352"/>
    </location>
</feature>
<keyword evidence="1 2" id="KW-0378">Hydrolase</keyword>
<dbReference type="NCBIfam" id="TIGR03380">
    <property type="entry name" value="agmatine_aguA"/>
    <property type="match status" value="1"/>
</dbReference>
<proteinExistence type="inferred from homology"/>
<gene>
    <name evidence="2" type="primary">aguA</name>
    <name evidence="3" type="ORF">SAMN05660859_3502</name>
</gene>
<evidence type="ECO:0000256" key="2">
    <source>
        <dbReference type="HAMAP-Rule" id="MF_01841"/>
    </source>
</evidence>
<evidence type="ECO:0000313" key="4">
    <source>
        <dbReference type="Proteomes" id="UP000198889"/>
    </source>
</evidence>
<dbReference type="SUPFAM" id="SSF55909">
    <property type="entry name" value="Pentein"/>
    <property type="match status" value="1"/>
</dbReference>
<dbReference type="STRING" id="177413.SAMN05660859_3502"/>
<dbReference type="Pfam" id="PF04371">
    <property type="entry name" value="PAD_porph"/>
    <property type="match status" value="1"/>
</dbReference>
<dbReference type="GO" id="GO:0047632">
    <property type="term" value="F:agmatine deiminase activity"/>
    <property type="evidence" value="ECO:0007669"/>
    <property type="project" value="UniProtKB-UniRule"/>
</dbReference>
<dbReference type="GO" id="GO:0009446">
    <property type="term" value="P:putrescine biosynthetic process"/>
    <property type="evidence" value="ECO:0007669"/>
    <property type="project" value="InterPro"/>
</dbReference>
<evidence type="ECO:0000313" key="3">
    <source>
        <dbReference type="EMBL" id="SCW89473.1"/>
    </source>
</evidence>
<comment type="similarity">
    <text evidence="2">Belongs to the agmatine deiminase family.</text>
</comment>
<reference evidence="4" key="1">
    <citation type="submission" date="2016-10" db="EMBL/GenBank/DDBJ databases">
        <authorList>
            <person name="Varghese N."/>
            <person name="Submissions S."/>
        </authorList>
    </citation>
    <scope>NUCLEOTIDE SEQUENCE [LARGE SCALE GENOMIC DNA]</scope>
    <source>
        <strain evidence="4">CGMCC 1.1761</strain>
    </source>
</reference>
<protein>
    <recommendedName>
        <fullName evidence="2">Putative agmatine deiminase</fullName>
        <ecNumber evidence="2">3.5.3.12</ecNumber>
    </recommendedName>
    <alternativeName>
        <fullName evidence="2">Agmatine iminohydrolase</fullName>
    </alternativeName>
</protein>
<dbReference type="InterPro" id="IPR017754">
    <property type="entry name" value="Agmatine_deiminase"/>
</dbReference>
<dbReference type="InterPro" id="IPR007466">
    <property type="entry name" value="Peptidyl-Arg-deiminase_porph"/>
</dbReference>
<name>A0A1G4U738_9HYPH</name>